<dbReference type="RefSeq" id="WP_344477884.1">
    <property type="nucleotide sequence ID" value="NZ_BAAAQX010000011.1"/>
</dbReference>
<reference evidence="2 3" key="1">
    <citation type="journal article" date="2019" name="Int. J. Syst. Evol. Microbiol.">
        <title>The Global Catalogue of Microorganisms (GCM) 10K type strain sequencing project: providing services to taxonomists for standard genome sequencing and annotation.</title>
        <authorList>
            <consortium name="The Broad Institute Genomics Platform"/>
            <consortium name="The Broad Institute Genome Sequencing Center for Infectious Disease"/>
            <person name="Wu L."/>
            <person name="Ma J."/>
        </authorList>
    </citation>
    <scope>NUCLEOTIDE SEQUENCE [LARGE SCALE GENOMIC DNA]</scope>
    <source>
        <strain evidence="2 3">JCM 16114</strain>
    </source>
</reference>
<keyword evidence="3" id="KW-1185">Reference proteome</keyword>
<name>A0ABN3CI38_9ACTN</name>
<sequence>MTSDLHTHDVHKNDLHTHDVHAKDVHANDPRANDQHVNDSHAKLTFDQTVPRALAHRQAVGEVFVTDSAPGPDGDFLVAVQVPRAHSLWFDRLAAYHDPFSTAEAARQGSFVVLHRYFGVPVGLPFSLLRWQFRVHDLSAYRDDERSPLQGVLRYRVNNKSKSGDLGDMTLAGELTIGTSTAMSFTGDVVFFGKEDYAALREYQQASKPPPDPAAAAVVPLDPAFVGRRDRRNVVIGDGERFPYVIDTSHPSYFDHAYDHVPGPFIVEGFRQAAVVAAVRAGELASPVSAVLGCTTTFGSFGEFGALLECSAEVTGAADGRVTVGLELHQYGKRLATAGIELGPYPA</sequence>
<organism evidence="2 3">
    <name type="scientific">Nonomuraea monospora</name>
    <dbReference type="NCBI Taxonomy" id="568818"/>
    <lineage>
        <taxon>Bacteria</taxon>
        <taxon>Bacillati</taxon>
        <taxon>Actinomycetota</taxon>
        <taxon>Actinomycetes</taxon>
        <taxon>Streptosporangiales</taxon>
        <taxon>Streptosporangiaceae</taxon>
        <taxon>Nonomuraea</taxon>
    </lineage>
</organism>
<dbReference type="InterPro" id="IPR005509">
    <property type="entry name" value="AfsA_hotdog_dom"/>
</dbReference>
<dbReference type="Proteomes" id="UP001499843">
    <property type="component" value="Unassembled WGS sequence"/>
</dbReference>
<evidence type="ECO:0000313" key="3">
    <source>
        <dbReference type="Proteomes" id="UP001499843"/>
    </source>
</evidence>
<proteinExistence type="predicted"/>
<dbReference type="EMBL" id="BAAAQX010000011">
    <property type="protein sequence ID" value="GAA2209098.1"/>
    <property type="molecule type" value="Genomic_DNA"/>
</dbReference>
<dbReference type="Pfam" id="PF03756">
    <property type="entry name" value="AfsA"/>
    <property type="match status" value="2"/>
</dbReference>
<gene>
    <name evidence="2" type="primary">scbA</name>
    <name evidence="2" type="ORF">GCM10009850_045560</name>
</gene>
<comment type="caution">
    <text evidence="2">The sequence shown here is derived from an EMBL/GenBank/DDBJ whole genome shotgun (WGS) entry which is preliminary data.</text>
</comment>
<evidence type="ECO:0000259" key="1">
    <source>
        <dbReference type="Pfam" id="PF03756"/>
    </source>
</evidence>
<accession>A0ABN3CI38</accession>
<feature type="domain" description="A-factor biosynthesis hotdog" evidence="1">
    <location>
        <begin position="225"/>
        <end position="339"/>
    </location>
</feature>
<evidence type="ECO:0000313" key="2">
    <source>
        <dbReference type="EMBL" id="GAA2209098.1"/>
    </source>
</evidence>
<protein>
    <submittedName>
        <fullName evidence="2">Gamma-butyrolactone biosynthesis protein ScbA</fullName>
    </submittedName>
</protein>
<feature type="domain" description="A-factor biosynthesis hotdog" evidence="1">
    <location>
        <begin position="56"/>
        <end position="178"/>
    </location>
</feature>